<comment type="caution">
    <text evidence="2">The sequence shown here is derived from an EMBL/GenBank/DDBJ whole genome shotgun (WGS) entry which is preliminary data.</text>
</comment>
<dbReference type="InterPro" id="IPR041698">
    <property type="entry name" value="Methyltransf_25"/>
</dbReference>
<dbReference type="EMBL" id="PPTO01000002">
    <property type="protein sequence ID" value="RDB60743.1"/>
    <property type="molecule type" value="Genomic_DNA"/>
</dbReference>
<name>A0A369LME7_9ACTN</name>
<keyword evidence="2" id="KW-0808">Transferase</keyword>
<proteinExistence type="predicted"/>
<protein>
    <submittedName>
        <fullName evidence="2">Methyltransferase type 12</fullName>
    </submittedName>
</protein>
<evidence type="ECO:0000259" key="1">
    <source>
        <dbReference type="Pfam" id="PF13649"/>
    </source>
</evidence>
<evidence type="ECO:0000313" key="2">
    <source>
        <dbReference type="EMBL" id="RDB60743.1"/>
    </source>
</evidence>
<gene>
    <name evidence="2" type="ORF">C1881_01370</name>
</gene>
<keyword evidence="2" id="KW-0489">Methyltransferase</keyword>
<dbReference type="Pfam" id="PF13649">
    <property type="entry name" value="Methyltransf_25"/>
    <property type="match status" value="1"/>
</dbReference>
<dbReference type="Gene3D" id="3.40.50.150">
    <property type="entry name" value="Vaccinia Virus protein VP39"/>
    <property type="match status" value="1"/>
</dbReference>
<organism evidence="2 3">
    <name type="scientific">Slackia isoflavoniconvertens</name>
    <dbReference type="NCBI Taxonomy" id="572010"/>
    <lineage>
        <taxon>Bacteria</taxon>
        <taxon>Bacillati</taxon>
        <taxon>Actinomycetota</taxon>
        <taxon>Coriobacteriia</taxon>
        <taxon>Eggerthellales</taxon>
        <taxon>Eggerthellaceae</taxon>
        <taxon>Slackia</taxon>
    </lineage>
</organism>
<dbReference type="GO" id="GO:0032259">
    <property type="term" value="P:methylation"/>
    <property type="evidence" value="ECO:0007669"/>
    <property type="project" value="UniProtKB-KW"/>
</dbReference>
<accession>A0A369LME7</accession>
<dbReference type="AlphaFoldDB" id="A0A369LME7"/>
<dbReference type="GO" id="GO:0008168">
    <property type="term" value="F:methyltransferase activity"/>
    <property type="evidence" value="ECO:0007669"/>
    <property type="project" value="UniProtKB-KW"/>
</dbReference>
<dbReference type="Proteomes" id="UP000253975">
    <property type="component" value="Unassembled WGS sequence"/>
</dbReference>
<dbReference type="CDD" id="cd02440">
    <property type="entry name" value="AdoMet_MTases"/>
    <property type="match status" value="1"/>
</dbReference>
<reference evidence="2 3" key="1">
    <citation type="journal article" date="2018" name="Elife">
        <title>Discovery and characterization of a prevalent human gut bacterial enzyme sufficient for the inactivation of a family of plant toxins.</title>
        <authorList>
            <person name="Koppel N."/>
            <person name="Bisanz J.E."/>
            <person name="Pandelia M.E."/>
            <person name="Turnbaugh P.J."/>
            <person name="Balskus E.P."/>
        </authorList>
    </citation>
    <scope>NUCLEOTIDE SEQUENCE [LARGE SCALE GENOMIC DNA]</scope>
    <source>
        <strain evidence="2 3">OB21 GAM31</strain>
    </source>
</reference>
<dbReference type="InterPro" id="IPR029063">
    <property type="entry name" value="SAM-dependent_MTases_sf"/>
</dbReference>
<feature type="domain" description="Methyltransferase" evidence="1">
    <location>
        <begin position="71"/>
        <end position="114"/>
    </location>
</feature>
<sequence>MYPRIRTISSGRGNRVIDFDAAWRHLQQTTKAPDDCQRWNKKAARYDSRDAKNLYAEAFVELARVQPGETIFDMGCGTGTLAAEMATRGHKVIVGDFSSGMLAKLRENMALRDIKVAESLDALTPGSVFPLRMSWEDDWSQFGLRENMADVAFASRSIAVADLRSALRKLSSIARRRCCITMTTGTSPRVDARVLAELGVGAELNRDYIYAFGMLAQAGFEPEVRYIHSSRKDSFESEGDAFGDFSQMIDIGAPNLSEAERLQAQANLREWLAEHLVDNPEAGMPDKKGYPQGPLTLDYQRIVPWAFISWNAKDGQL</sequence>
<evidence type="ECO:0000313" key="3">
    <source>
        <dbReference type="Proteomes" id="UP000253975"/>
    </source>
</evidence>
<dbReference type="SUPFAM" id="SSF53335">
    <property type="entry name" value="S-adenosyl-L-methionine-dependent methyltransferases"/>
    <property type="match status" value="1"/>
</dbReference>